<dbReference type="GO" id="GO:0071526">
    <property type="term" value="P:semaphorin-plexin signaling pathway"/>
    <property type="evidence" value="ECO:0007669"/>
    <property type="project" value="TreeGrafter"/>
</dbReference>
<dbReference type="Pfam" id="PF19428">
    <property type="entry name" value="Sema4F_C"/>
    <property type="match status" value="1"/>
</dbReference>
<dbReference type="GeneID" id="117365219"/>
<dbReference type="GO" id="GO:0030335">
    <property type="term" value="P:positive regulation of cell migration"/>
    <property type="evidence" value="ECO:0007669"/>
    <property type="project" value="TreeGrafter"/>
</dbReference>
<dbReference type="InterPro" id="IPR016201">
    <property type="entry name" value="PSI"/>
</dbReference>
<dbReference type="InterPro" id="IPR027231">
    <property type="entry name" value="Semaphorin"/>
</dbReference>
<name>A0A6P8S095_GEOSA</name>
<dbReference type="PANTHER" id="PTHR11036">
    <property type="entry name" value="SEMAPHORIN"/>
    <property type="match status" value="1"/>
</dbReference>
<organism evidence="18 19">
    <name type="scientific">Geotrypetes seraphini</name>
    <name type="common">Gaboon caecilian</name>
    <name type="synonym">Caecilia seraphini</name>
    <dbReference type="NCBI Taxonomy" id="260995"/>
    <lineage>
        <taxon>Eukaryota</taxon>
        <taxon>Metazoa</taxon>
        <taxon>Chordata</taxon>
        <taxon>Craniata</taxon>
        <taxon>Vertebrata</taxon>
        <taxon>Euteleostomi</taxon>
        <taxon>Amphibia</taxon>
        <taxon>Gymnophiona</taxon>
        <taxon>Geotrypetes</taxon>
    </lineage>
</organism>
<gene>
    <name evidence="19" type="primary">SEMA4F</name>
</gene>
<protein>
    <submittedName>
        <fullName evidence="19">Semaphorin-4F</fullName>
    </submittedName>
</protein>
<comment type="similarity">
    <text evidence="2">Belongs to the semaphorin family.</text>
</comment>
<keyword evidence="6" id="KW-0732">Signal</keyword>
<keyword evidence="4" id="KW-0597">Phosphoprotein</keyword>
<dbReference type="PROSITE" id="PS51004">
    <property type="entry name" value="SEMA"/>
    <property type="match status" value="1"/>
</dbReference>
<dbReference type="GO" id="GO:0007411">
    <property type="term" value="P:axon guidance"/>
    <property type="evidence" value="ECO:0007669"/>
    <property type="project" value="TreeGrafter"/>
</dbReference>
<feature type="region of interest" description="Disordered" evidence="15">
    <location>
        <begin position="700"/>
        <end position="723"/>
    </location>
</feature>
<evidence type="ECO:0000313" key="19">
    <source>
        <dbReference type="RefSeq" id="XP_033811219.1"/>
    </source>
</evidence>
<keyword evidence="9 16" id="KW-1133">Transmembrane helix</keyword>
<dbReference type="CTD" id="10505"/>
<keyword evidence="18" id="KW-1185">Reference proteome</keyword>
<dbReference type="PANTHER" id="PTHR11036:SF72">
    <property type="entry name" value="SEMAPHORIN-4F"/>
    <property type="match status" value="1"/>
</dbReference>
<dbReference type="Pfam" id="PF01437">
    <property type="entry name" value="PSI"/>
    <property type="match status" value="1"/>
</dbReference>
<feature type="domain" description="Sema" evidence="17">
    <location>
        <begin position="39"/>
        <end position="501"/>
    </location>
</feature>
<dbReference type="InterPro" id="IPR001627">
    <property type="entry name" value="Semap_dom"/>
</dbReference>
<dbReference type="InterPro" id="IPR036352">
    <property type="entry name" value="Semap_dom_sf"/>
</dbReference>
<dbReference type="InterPro" id="IPR045791">
    <property type="entry name" value="Sema4F_C"/>
</dbReference>
<dbReference type="AlphaFoldDB" id="A0A6P8S095"/>
<evidence type="ECO:0000256" key="7">
    <source>
        <dbReference type="ARBA" id="ARBA00022782"/>
    </source>
</evidence>
<sequence length="762" mass="85343">MEVVVKERWTLLHGRRMIPWMWLFVVFALPRASLSTVPRTTIPFPEVDQWVQRFSIDRVTNYSVFLLNPTMRTVYIGARDCVISLNLDSHEIKKVSWEVSKTDHINCVQKGKKPFECHNYIRILEYVNSTHVYVCGTHAFNPHCGLISVTDFRNVTHNESGRGKCPFDATQQYTAVMADGILYAATVSNFLGTEPIISRTTGNPEERIRTDTSAAWLNDPSFISSAYLQESKTGDNDKIYFFFTEKAREYDCFMKVKVSRVARVCKGDIGGQKTLQKRWTTFLKAQLVCMDPESGIHFNILKDMFTMHAANWNSTVFYGIFSSHWDGGEVSAICAYDILEIHRALNGPFKVFKRDCEKWSIVMDSDVPTPRPGSCVTESMKATGIQSSLNLPDRVLTFVRDHPLMDQNVHPLRNQPMLVKLDTQYRKISVRKVKSVSGKEYEVLYLGTARGHLQKAVKIGLKTLILEDLPLFAEAQPIHKLQLHENWIFVGSSSEVTQVNMSNCERHRSCEQCILARDPSCAWSMTQSACIEHHGESGLLQDIEDANALGLCIKVKAEPDVMEMPVVLGARVVLPCIPPSSWCSCEWTKPSTDNSGYVCRSDGLEFTVAENNLGKYECHCAENGIGGLVAAYSVVGGSGTTGSQGAAAAPRSYTILSSIIFFLFGLLSGVFLFYICGRRMERRNLMNKAKSGLDLIQSNTTSCSHEPHTPSSPEDERHPLAADKKNGGLNGYSHYYISDFDKDQARIFLAGAPIAKCDETSI</sequence>
<keyword evidence="13" id="KW-0393">Immunoglobulin domain</keyword>
<keyword evidence="3" id="KW-0217">Developmental protein</keyword>
<evidence type="ECO:0000256" key="8">
    <source>
        <dbReference type="ARBA" id="ARBA00022902"/>
    </source>
</evidence>
<accession>A0A6P8S095</accession>
<evidence type="ECO:0000256" key="15">
    <source>
        <dbReference type="SAM" id="MobiDB-lite"/>
    </source>
</evidence>
<dbReference type="InterPro" id="IPR002165">
    <property type="entry name" value="Plexin_repeat"/>
</dbReference>
<proteinExistence type="inferred from homology"/>
<evidence type="ECO:0000256" key="13">
    <source>
        <dbReference type="ARBA" id="ARBA00023319"/>
    </source>
</evidence>
<evidence type="ECO:0000256" key="16">
    <source>
        <dbReference type="SAM" id="Phobius"/>
    </source>
</evidence>
<evidence type="ECO:0000256" key="9">
    <source>
        <dbReference type="ARBA" id="ARBA00022989"/>
    </source>
</evidence>
<evidence type="ECO:0000313" key="18">
    <source>
        <dbReference type="Proteomes" id="UP000515159"/>
    </source>
</evidence>
<reference evidence="19" key="1">
    <citation type="submission" date="2025-08" db="UniProtKB">
        <authorList>
            <consortium name="RefSeq"/>
        </authorList>
    </citation>
    <scope>IDENTIFICATION</scope>
</reference>
<evidence type="ECO:0000256" key="3">
    <source>
        <dbReference type="ARBA" id="ARBA00022473"/>
    </source>
</evidence>
<evidence type="ECO:0000259" key="17">
    <source>
        <dbReference type="PROSITE" id="PS51004"/>
    </source>
</evidence>
<dbReference type="KEGG" id="gsh:117365219"/>
<dbReference type="SUPFAM" id="SSF103575">
    <property type="entry name" value="Plexin repeat"/>
    <property type="match status" value="1"/>
</dbReference>
<dbReference type="Gene3D" id="3.30.1680.10">
    <property type="entry name" value="ligand-binding face of the semaphorins, domain 2"/>
    <property type="match status" value="1"/>
</dbReference>
<keyword evidence="11" id="KW-1015">Disulfide bond</keyword>
<keyword evidence="8" id="KW-0524">Neurogenesis</keyword>
<dbReference type="Proteomes" id="UP000515159">
    <property type="component" value="Chromosome 1"/>
</dbReference>
<dbReference type="Gene3D" id="2.130.10.10">
    <property type="entry name" value="YVTN repeat-like/Quinoprotein amine dehydrogenase"/>
    <property type="match status" value="1"/>
</dbReference>
<dbReference type="InParanoid" id="A0A6P8S095"/>
<evidence type="ECO:0000256" key="10">
    <source>
        <dbReference type="ARBA" id="ARBA00023136"/>
    </source>
</evidence>
<comment type="caution">
    <text evidence="14">Lacks conserved residue(s) required for the propagation of feature annotation.</text>
</comment>
<evidence type="ECO:0000256" key="14">
    <source>
        <dbReference type="PROSITE-ProRule" id="PRU00352"/>
    </source>
</evidence>
<feature type="compositionally biased region" description="Basic and acidic residues" evidence="15">
    <location>
        <begin position="714"/>
        <end position="723"/>
    </location>
</feature>
<dbReference type="RefSeq" id="XP_033811219.1">
    <property type="nucleotide sequence ID" value="XM_033955328.1"/>
</dbReference>
<dbReference type="GO" id="GO:0001755">
    <property type="term" value="P:neural crest cell migration"/>
    <property type="evidence" value="ECO:0007669"/>
    <property type="project" value="TreeGrafter"/>
</dbReference>
<dbReference type="GO" id="GO:0005886">
    <property type="term" value="C:plasma membrane"/>
    <property type="evidence" value="ECO:0007669"/>
    <property type="project" value="TreeGrafter"/>
</dbReference>
<dbReference type="FunCoup" id="A0A6P8S095">
    <property type="interactions" value="758"/>
</dbReference>
<evidence type="ECO:0000256" key="5">
    <source>
        <dbReference type="ARBA" id="ARBA00022692"/>
    </source>
</evidence>
<evidence type="ECO:0000256" key="4">
    <source>
        <dbReference type="ARBA" id="ARBA00022553"/>
    </source>
</evidence>
<evidence type="ECO:0000256" key="6">
    <source>
        <dbReference type="ARBA" id="ARBA00022729"/>
    </source>
</evidence>
<keyword evidence="7" id="KW-0221">Differentiation</keyword>
<evidence type="ECO:0000256" key="2">
    <source>
        <dbReference type="ARBA" id="ARBA00009492"/>
    </source>
</evidence>
<feature type="compositionally biased region" description="Polar residues" evidence="15">
    <location>
        <begin position="700"/>
        <end position="712"/>
    </location>
</feature>
<dbReference type="SMART" id="SM00423">
    <property type="entry name" value="PSI"/>
    <property type="match status" value="1"/>
</dbReference>
<keyword evidence="5 16" id="KW-0812">Transmembrane</keyword>
<dbReference type="SMART" id="SM00630">
    <property type="entry name" value="Sema"/>
    <property type="match status" value="1"/>
</dbReference>
<keyword evidence="10 16" id="KW-0472">Membrane</keyword>
<dbReference type="SUPFAM" id="SSF101912">
    <property type="entry name" value="Sema domain"/>
    <property type="match status" value="1"/>
</dbReference>
<evidence type="ECO:0000256" key="1">
    <source>
        <dbReference type="ARBA" id="ARBA00004479"/>
    </source>
</evidence>
<keyword evidence="12" id="KW-0325">Glycoprotein</keyword>
<evidence type="ECO:0000256" key="11">
    <source>
        <dbReference type="ARBA" id="ARBA00023157"/>
    </source>
</evidence>
<dbReference type="InterPro" id="IPR015943">
    <property type="entry name" value="WD40/YVTN_repeat-like_dom_sf"/>
</dbReference>
<evidence type="ECO:0000256" key="12">
    <source>
        <dbReference type="ARBA" id="ARBA00023180"/>
    </source>
</evidence>
<dbReference type="OrthoDB" id="9988752at2759"/>
<feature type="transmembrane region" description="Helical" evidence="16">
    <location>
        <begin position="653"/>
        <end position="676"/>
    </location>
</feature>
<dbReference type="GO" id="GO:0045499">
    <property type="term" value="F:chemorepellent activity"/>
    <property type="evidence" value="ECO:0007669"/>
    <property type="project" value="TreeGrafter"/>
</dbReference>
<comment type="subcellular location">
    <subcellularLocation>
        <location evidence="1">Membrane</location>
        <topology evidence="1">Single-pass type I membrane protein</topology>
    </subcellularLocation>
</comment>
<dbReference type="GO" id="GO:0030215">
    <property type="term" value="F:semaphorin receptor binding"/>
    <property type="evidence" value="ECO:0007669"/>
    <property type="project" value="InterPro"/>
</dbReference>
<dbReference type="FunFam" id="2.130.10.10:FF:000033">
    <property type="entry name" value="Semaphorin 4B"/>
    <property type="match status" value="1"/>
</dbReference>
<dbReference type="Pfam" id="PF01403">
    <property type="entry name" value="Sema"/>
    <property type="match status" value="1"/>
</dbReference>